<evidence type="ECO:0000256" key="2">
    <source>
        <dbReference type="ARBA" id="ARBA00023180"/>
    </source>
</evidence>
<keyword evidence="3" id="KW-1133">Transmembrane helix</keyword>
<sequence>MELINLKVILLTLSFGLLINGYTVSISTRRENFEGKPIIFETKCVDSCDNIIGFRYECPKGYGTSVIDDEALVVENTTYDFYGKNSINVYSLIPKIIEITFQNSSKLNYPIQASTINPMILDIPPPSTIGGNYIIGKTMYMQMVDQLFIENLGSKSIVKFDINKFDYSKVSITFPAGAGKYSILLENQKLISGSYQPPTIQSITQIQPNIIIQGNNFFNSPLDSITNIHIGNQLLSNKQIVSIDHNKIVLNYPNNFSFKSDLKLSIQGQETNSTFEIKPIITDINSVPYKGGVVTIKGQYLNTISKDGWKASVIIKIQDYVCSNPRNPPNDKNFQIILCDMPKSERDIINLPVSIEIDSIKNENPIYFTYGIPQIYSHSQNKTRISITGENLDGNVKFYFNNQEVSPFGLNSENTTLFLELDPKAYNGILYCIVDRGRSNNYTLVLQPTISDISKGETRESVITISGPFIHNRHFNNTPILVSIKNTLGIEICTDIKELPPQSSSKYPQLTCKMQKGVGKNINISLSMDDKITYGNYSYQPPLITSILQQFGVAIVKGKNFGDSIGLTNLFYFNETIHPTILSFDRIEFEIPPLATEGKVIIQVFDQYYRFANVFKPLPCISNISTIKTNGGNISINGNFLNSTNISVSVGEYVCQNIVSTDPTKNRGIVCELPSGGGRNKTINITINGETVNNPNNLQFSFLPPRILNCTTVGEEGGFITITGESMINPVSVTIGSKDCLYPNVTTFDTVTCLLEPWDGSNEKQQIKVNCSGLIAIDNNIFAYNVTASDDEYNQRQQKLKWLIPAILIPCLIGFVMVAVITIILLKRQHKRRTLKKIINNNDPPEIIINNTQ</sequence>
<dbReference type="InterPro" id="IPR052014">
    <property type="entry name" value="Dictyostelium_Tiger"/>
</dbReference>
<dbReference type="Proteomes" id="UP000695562">
    <property type="component" value="Unassembled WGS sequence"/>
</dbReference>
<feature type="domain" description="IPT/TIG" evidence="4">
    <location>
        <begin position="619"/>
        <end position="700"/>
    </location>
</feature>
<gene>
    <name evidence="5" type="ORF">CYY_006367</name>
</gene>
<dbReference type="Pfam" id="PF01833">
    <property type="entry name" value="TIG"/>
    <property type="match status" value="1"/>
</dbReference>
<keyword evidence="3" id="KW-0812">Transmembrane</keyword>
<reference evidence="5" key="1">
    <citation type="submission" date="2020-01" db="EMBL/GenBank/DDBJ databases">
        <title>Development of genomics and gene disruption for Polysphondylium violaceum indicates a role for the polyketide synthase stlB in stalk morphogenesis.</title>
        <authorList>
            <person name="Narita B."/>
            <person name="Kawabe Y."/>
            <person name="Kin K."/>
            <person name="Saito T."/>
            <person name="Gibbs R."/>
            <person name="Kuspa A."/>
            <person name="Muzny D."/>
            <person name="Queller D."/>
            <person name="Richards S."/>
            <person name="Strassman J."/>
            <person name="Sucgang R."/>
            <person name="Worley K."/>
            <person name="Schaap P."/>
        </authorList>
    </citation>
    <scope>NUCLEOTIDE SEQUENCE</scope>
    <source>
        <strain evidence="5">QSvi11</strain>
    </source>
</reference>
<feature type="transmembrane region" description="Helical" evidence="3">
    <location>
        <begin position="802"/>
        <end position="826"/>
    </location>
</feature>
<comment type="caution">
    <text evidence="5">The sequence shown here is derived from an EMBL/GenBank/DDBJ whole genome shotgun (WGS) entry which is preliminary data.</text>
</comment>
<keyword evidence="3" id="KW-0472">Membrane</keyword>
<dbReference type="EMBL" id="AJWJ01000291">
    <property type="protein sequence ID" value="KAF2072312.1"/>
    <property type="molecule type" value="Genomic_DNA"/>
</dbReference>
<evidence type="ECO:0000256" key="1">
    <source>
        <dbReference type="ARBA" id="ARBA00022729"/>
    </source>
</evidence>
<proteinExistence type="predicted"/>
<evidence type="ECO:0000256" key="3">
    <source>
        <dbReference type="SAM" id="Phobius"/>
    </source>
</evidence>
<evidence type="ECO:0000259" key="4">
    <source>
        <dbReference type="Pfam" id="PF01833"/>
    </source>
</evidence>
<keyword evidence="1" id="KW-0732">Signal</keyword>
<dbReference type="AlphaFoldDB" id="A0A8J4PR53"/>
<evidence type="ECO:0000313" key="5">
    <source>
        <dbReference type="EMBL" id="KAF2072312.1"/>
    </source>
</evidence>
<organism evidence="5 6">
    <name type="scientific">Polysphondylium violaceum</name>
    <dbReference type="NCBI Taxonomy" id="133409"/>
    <lineage>
        <taxon>Eukaryota</taxon>
        <taxon>Amoebozoa</taxon>
        <taxon>Evosea</taxon>
        <taxon>Eumycetozoa</taxon>
        <taxon>Dictyostelia</taxon>
        <taxon>Dictyosteliales</taxon>
        <taxon>Dictyosteliaceae</taxon>
        <taxon>Polysphondylium</taxon>
    </lineage>
</organism>
<dbReference type="CDD" id="cd00603">
    <property type="entry name" value="IPT_PCSR"/>
    <property type="match status" value="2"/>
</dbReference>
<keyword evidence="6" id="KW-1185">Reference proteome</keyword>
<evidence type="ECO:0000313" key="6">
    <source>
        <dbReference type="Proteomes" id="UP000695562"/>
    </source>
</evidence>
<keyword evidence="2" id="KW-0325">Glycoprotein</keyword>
<dbReference type="PANTHER" id="PTHR31341">
    <property type="entry name" value="IPT/TIG DOMAIN-CONTAINING PROTEIN-RELATED-RELATED"/>
    <property type="match status" value="1"/>
</dbReference>
<protein>
    <recommendedName>
        <fullName evidence="4">IPT/TIG domain-containing protein</fullName>
    </recommendedName>
</protein>
<name>A0A8J4PR53_9MYCE</name>
<dbReference type="InterPro" id="IPR002909">
    <property type="entry name" value="IPT_dom"/>
</dbReference>
<dbReference type="PANTHER" id="PTHR31341:SF14">
    <property type="entry name" value="GLYCOPROTEIN GP100"/>
    <property type="match status" value="1"/>
</dbReference>
<accession>A0A8J4PR53</accession>